<proteinExistence type="predicted"/>
<keyword evidence="2" id="KW-0812">Transmembrane</keyword>
<protein>
    <submittedName>
        <fullName evidence="3">Phage holin family protein</fullName>
    </submittedName>
</protein>
<keyword evidence="2" id="KW-0472">Membrane</keyword>
<evidence type="ECO:0000313" key="3">
    <source>
        <dbReference type="EMBL" id="RPF70231.1"/>
    </source>
</evidence>
<keyword evidence="2" id="KW-1133">Transmembrane helix</keyword>
<accession>A0A3N5DMK7</accession>
<keyword evidence="4" id="KW-1185">Reference proteome</keyword>
<dbReference type="OrthoDB" id="7392290at2"/>
<dbReference type="Proteomes" id="UP000275232">
    <property type="component" value="Unassembled WGS sequence"/>
</dbReference>
<reference evidence="3 4" key="1">
    <citation type="submission" date="2018-11" db="EMBL/GenBank/DDBJ databases">
        <title>Erythrobacter spongiae sp. nov., isolated from a marine sponge.</title>
        <authorList>
            <person name="Zhuang L."/>
            <person name="Luo L."/>
        </authorList>
    </citation>
    <scope>NUCLEOTIDE SEQUENCE [LARGE SCALE GENOMIC DNA]</scope>
    <source>
        <strain evidence="3 4">HN-E23</strain>
    </source>
</reference>
<sequence length="160" mass="16876">MATRADANLAPPTGVAEEYPRENPVTEPVDTVGSADGEAVSRQVHDSLFDDVEALVDDVRTYVDTEVSFQKSRAKFVADRIKTAAIFGAGAGIVALIAAIALSIGLIIALTPLITAWGATAVVVLALGVVAYLLVRKARGAIEHMRRTLDTHAEGISDHE</sequence>
<evidence type="ECO:0000256" key="1">
    <source>
        <dbReference type="SAM" id="MobiDB-lite"/>
    </source>
</evidence>
<dbReference type="RefSeq" id="WP_123877450.1">
    <property type="nucleotide sequence ID" value="NZ_RPFZ01000001.1"/>
</dbReference>
<dbReference type="Pfam" id="PF07332">
    <property type="entry name" value="Phage_holin_3_6"/>
    <property type="match status" value="1"/>
</dbReference>
<organism evidence="3 4">
    <name type="scientific">Aurantiacibacter spongiae</name>
    <dbReference type="NCBI Taxonomy" id="2488860"/>
    <lineage>
        <taxon>Bacteria</taxon>
        <taxon>Pseudomonadati</taxon>
        <taxon>Pseudomonadota</taxon>
        <taxon>Alphaproteobacteria</taxon>
        <taxon>Sphingomonadales</taxon>
        <taxon>Erythrobacteraceae</taxon>
        <taxon>Aurantiacibacter</taxon>
    </lineage>
</organism>
<gene>
    <name evidence="3" type="ORF">EG799_00240</name>
</gene>
<evidence type="ECO:0000313" key="4">
    <source>
        <dbReference type="Proteomes" id="UP000275232"/>
    </source>
</evidence>
<dbReference type="InterPro" id="IPR009937">
    <property type="entry name" value="Phage_holin_3_6"/>
</dbReference>
<comment type="caution">
    <text evidence="3">The sequence shown here is derived from an EMBL/GenBank/DDBJ whole genome shotgun (WGS) entry which is preliminary data.</text>
</comment>
<evidence type="ECO:0000256" key="2">
    <source>
        <dbReference type="SAM" id="Phobius"/>
    </source>
</evidence>
<feature type="region of interest" description="Disordered" evidence="1">
    <location>
        <begin position="1"/>
        <end position="33"/>
    </location>
</feature>
<feature type="transmembrane region" description="Helical" evidence="2">
    <location>
        <begin position="83"/>
        <end position="108"/>
    </location>
</feature>
<name>A0A3N5DMK7_9SPHN</name>
<feature type="transmembrane region" description="Helical" evidence="2">
    <location>
        <begin position="114"/>
        <end position="135"/>
    </location>
</feature>
<dbReference type="AlphaFoldDB" id="A0A3N5DMK7"/>
<dbReference type="EMBL" id="RPFZ01000001">
    <property type="protein sequence ID" value="RPF70231.1"/>
    <property type="molecule type" value="Genomic_DNA"/>
</dbReference>